<evidence type="ECO:0000313" key="4">
    <source>
        <dbReference type="Proteomes" id="UP000321960"/>
    </source>
</evidence>
<evidence type="ECO:0000256" key="1">
    <source>
        <dbReference type="SAM" id="MobiDB-lite"/>
    </source>
</evidence>
<organism evidence="2 4">
    <name type="scientific">Methylobacterium oxalidis</name>
    <dbReference type="NCBI Taxonomy" id="944322"/>
    <lineage>
        <taxon>Bacteria</taxon>
        <taxon>Pseudomonadati</taxon>
        <taxon>Pseudomonadota</taxon>
        <taxon>Alphaproteobacteria</taxon>
        <taxon>Hyphomicrobiales</taxon>
        <taxon>Methylobacteriaceae</taxon>
        <taxon>Methylobacterium</taxon>
    </lineage>
</organism>
<accession>A0A512IZI8</accession>
<reference evidence="3" key="4">
    <citation type="submission" date="2023-01" db="EMBL/GenBank/DDBJ databases">
        <title>Draft genome sequence of Methylobacterium oxalidis strain NBRC 107715.</title>
        <authorList>
            <person name="Sun Q."/>
            <person name="Mori K."/>
        </authorList>
    </citation>
    <scope>NUCLEOTIDE SEQUENCE</scope>
    <source>
        <strain evidence="3">NBRC 107715</strain>
    </source>
</reference>
<proteinExistence type="predicted"/>
<gene>
    <name evidence="3" type="ORF">GCM10007888_57690</name>
    <name evidence="2" type="ORF">MOX02_11640</name>
</gene>
<evidence type="ECO:0000313" key="3">
    <source>
        <dbReference type="EMBL" id="GLS67385.1"/>
    </source>
</evidence>
<feature type="region of interest" description="Disordered" evidence="1">
    <location>
        <begin position="1"/>
        <end position="26"/>
    </location>
</feature>
<sequence>MLDRRSGPAYPGREWERRRHRGRPRARTIRVSAIRAHECGRRGRPEERLLSAPGPALRRRNAFRFGLIRPESGPGGLECLVWELTGDGAIIEIEPEAFAPDGFRLESPDLSLDETCRVTHREGRKLTVRFAG</sequence>
<dbReference type="EMBL" id="BJZU01000017">
    <property type="protein sequence ID" value="GEP03126.1"/>
    <property type="molecule type" value="Genomic_DNA"/>
</dbReference>
<keyword evidence="5" id="KW-1185">Reference proteome</keyword>
<dbReference type="AlphaFoldDB" id="A0A512IZI8"/>
<evidence type="ECO:0000313" key="5">
    <source>
        <dbReference type="Proteomes" id="UP001156856"/>
    </source>
</evidence>
<dbReference type="Proteomes" id="UP000321960">
    <property type="component" value="Unassembled WGS sequence"/>
</dbReference>
<dbReference type="Proteomes" id="UP001156856">
    <property type="component" value="Unassembled WGS sequence"/>
</dbReference>
<dbReference type="OrthoDB" id="8003162at2"/>
<dbReference type="RefSeq" id="WP_147024854.1">
    <property type="nucleotide sequence ID" value="NZ_BJZU01000017.1"/>
</dbReference>
<dbReference type="EMBL" id="BSPK01000112">
    <property type="protein sequence ID" value="GLS67385.1"/>
    <property type="molecule type" value="Genomic_DNA"/>
</dbReference>
<reference evidence="3" key="1">
    <citation type="journal article" date="2014" name="Int. J. Syst. Evol. Microbiol.">
        <title>Complete genome of a new Firmicutes species belonging to the dominant human colonic microbiota ('Ruminococcus bicirculans') reveals two chromosomes and a selective capacity to utilize plant glucans.</title>
        <authorList>
            <consortium name="NISC Comparative Sequencing Program"/>
            <person name="Wegmann U."/>
            <person name="Louis P."/>
            <person name="Goesmann A."/>
            <person name="Henrissat B."/>
            <person name="Duncan S.H."/>
            <person name="Flint H.J."/>
        </authorList>
    </citation>
    <scope>NUCLEOTIDE SEQUENCE</scope>
    <source>
        <strain evidence="3">NBRC 107715</strain>
    </source>
</reference>
<comment type="caution">
    <text evidence="2">The sequence shown here is derived from an EMBL/GenBank/DDBJ whole genome shotgun (WGS) entry which is preliminary data.</text>
</comment>
<name>A0A512IZI8_9HYPH</name>
<reference evidence="5" key="2">
    <citation type="journal article" date="2019" name="Int. J. Syst. Evol. Microbiol.">
        <title>The Global Catalogue of Microorganisms (GCM) 10K type strain sequencing project: providing services to taxonomists for standard genome sequencing and annotation.</title>
        <authorList>
            <consortium name="The Broad Institute Genomics Platform"/>
            <consortium name="The Broad Institute Genome Sequencing Center for Infectious Disease"/>
            <person name="Wu L."/>
            <person name="Ma J."/>
        </authorList>
    </citation>
    <scope>NUCLEOTIDE SEQUENCE [LARGE SCALE GENOMIC DNA]</scope>
    <source>
        <strain evidence="5">NBRC 107715</strain>
    </source>
</reference>
<evidence type="ECO:0000313" key="2">
    <source>
        <dbReference type="EMBL" id="GEP03126.1"/>
    </source>
</evidence>
<protein>
    <submittedName>
        <fullName evidence="2">Uncharacterized protein</fullName>
    </submittedName>
</protein>
<reference evidence="2 4" key="3">
    <citation type="submission" date="2019-07" db="EMBL/GenBank/DDBJ databases">
        <title>Whole genome shotgun sequence of Methylobacterium oxalidis NBRC 107715.</title>
        <authorList>
            <person name="Hosoyama A."/>
            <person name="Uohara A."/>
            <person name="Ohji S."/>
            <person name="Ichikawa N."/>
        </authorList>
    </citation>
    <scope>NUCLEOTIDE SEQUENCE [LARGE SCALE GENOMIC DNA]</scope>
    <source>
        <strain evidence="2 4">NBRC 107715</strain>
    </source>
</reference>